<evidence type="ECO:0000256" key="1">
    <source>
        <dbReference type="SAM" id="MobiDB-lite"/>
    </source>
</evidence>
<feature type="chain" id="PRO_5046091471" evidence="2">
    <location>
        <begin position="32"/>
        <end position="224"/>
    </location>
</feature>
<protein>
    <submittedName>
        <fullName evidence="3">Uncharacterized protein</fullName>
    </submittedName>
</protein>
<accession>A0ABX7Y677</accession>
<dbReference type="Proteomes" id="UP000678513">
    <property type="component" value="Chromosome"/>
</dbReference>
<reference evidence="3 4" key="1">
    <citation type="submission" date="2021-03" db="EMBL/GenBank/DDBJ databases">
        <title>Human Oral Microbial Genomes.</title>
        <authorList>
            <person name="Johnston C.D."/>
            <person name="Chen T."/>
            <person name="Dewhirst F.E."/>
        </authorList>
    </citation>
    <scope>NUCLEOTIDE SEQUENCE [LARGE SCALE GENOMIC DNA]</scope>
    <source>
        <strain evidence="3 4">DSMZ 100122</strain>
    </source>
</reference>
<evidence type="ECO:0000256" key="2">
    <source>
        <dbReference type="SAM" id="SignalP"/>
    </source>
</evidence>
<proteinExistence type="predicted"/>
<organism evidence="3 4">
    <name type="scientific">Arachnia rubra</name>
    <dbReference type="NCBI Taxonomy" id="1547448"/>
    <lineage>
        <taxon>Bacteria</taxon>
        <taxon>Bacillati</taxon>
        <taxon>Actinomycetota</taxon>
        <taxon>Actinomycetes</taxon>
        <taxon>Propionibacteriales</taxon>
        <taxon>Propionibacteriaceae</taxon>
        <taxon>Arachnia</taxon>
    </lineage>
</organism>
<name>A0ABX7Y677_9ACTN</name>
<gene>
    <name evidence="3" type="ORF">J5A65_01820</name>
</gene>
<keyword evidence="2" id="KW-0732">Signal</keyword>
<evidence type="ECO:0000313" key="3">
    <source>
        <dbReference type="EMBL" id="QUC08511.1"/>
    </source>
</evidence>
<evidence type="ECO:0000313" key="4">
    <source>
        <dbReference type="Proteomes" id="UP000678513"/>
    </source>
</evidence>
<feature type="signal peptide" evidence="2">
    <location>
        <begin position="1"/>
        <end position="31"/>
    </location>
</feature>
<sequence length="224" mass="23951">MSIIVLLSCRQQILKTWRHCLSCFAVSLALAILVSCSPGDNGVTPSPSVVVTAVSKTADSFRITPPEGWVVVPVKSYEANDYIASANGDPGFSAASLRVQHWSLEALRVTLGRGEEKPVIIDVNGYRDEGMASARMVERISDVAVLPDRMIAGEHAVGYSRIVTDDGVPERYDTWLVGRHDGLWRFTLNSAPGESAVPSEATAALDTVAWGPPEPSASPSATES</sequence>
<feature type="region of interest" description="Disordered" evidence="1">
    <location>
        <begin position="193"/>
        <end position="224"/>
    </location>
</feature>
<keyword evidence="4" id="KW-1185">Reference proteome</keyword>
<dbReference type="EMBL" id="CP072384">
    <property type="protein sequence ID" value="QUC08511.1"/>
    <property type="molecule type" value="Genomic_DNA"/>
</dbReference>
<dbReference type="RefSeq" id="WP_212324514.1">
    <property type="nucleotide sequence ID" value="NZ_AP024463.1"/>
</dbReference>